<proteinExistence type="predicted"/>
<dbReference type="Pfam" id="PF00071">
    <property type="entry name" value="Ras"/>
    <property type="match status" value="1"/>
</dbReference>
<reference evidence="4 5" key="1">
    <citation type="submission" date="2015-01" db="EMBL/GenBank/DDBJ databases">
        <title>The Genome Sequence of Ochroconis gallopava CBS43764.</title>
        <authorList>
            <consortium name="The Broad Institute Genomics Platform"/>
            <person name="Cuomo C."/>
            <person name="de Hoog S."/>
            <person name="Gorbushina A."/>
            <person name="Stielow B."/>
            <person name="Teixiera M."/>
            <person name="Abouelleil A."/>
            <person name="Chapman S.B."/>
            <person name="Priest M."/>
            <person name="Young S.K."/>
            <person name="Wortman J."/>
            <person name="Nusbaum C."/>
            <person name="Birren B."/>
        </authorList>
    </citation>
    <scope>NUCLEOTIDE SEQUENCE [LARGE SCALE GENOMIC DNA]</scope>
    <source>
        <strain evidence="4 5">CBS 43764</strain>
    </source>
</reference>
<evidence type="ECO:0000256" key="2">
    <source>
        <dbReference type="ARBA" id="ARBA00023134"/>
    </source>
</evidence>
<dbReference type="PRINTS" id="PR00449">
    <property type="entry name" value="RASTRNSFRMNG"/>
</dbReference>
<accession>A0A0D1Z4X6</accession>
<evidence type="ECO:0000313" key="5">
    <source>
        <dbReference type="Proteomes" id="UP000053259"/>
    </source>
</evidence>
<dbReference type="PANTHER" id="PTHR24073">
    <property type="entry name" value="DRAB5-RELATED"/>
    <property type="match status" value="1"/>
</dbReference>
<dbReference type="SMART" id="SM00175">
    <property type="entry name" value="RAB"/>
    <property type="match status" value="1"/>
</dbReference>
<dbReference type="Proteomes" id="UP000053259">
    <property type="component" value="Unassembled WGS sequence"/>
</dbReference>
<organism evidence="4 5">
    <name type="scientific">Verruconis gallopava</name>
    <dbReference type="NCBI Taxonomy" id="253628"/>
    <lineage>
        <taxon>Eukaryota</taxon>
        <taxon>Fungi</taxon>
        <taxon>Dikarya</taxon>
        <taxon>Ascomycota</taxon>
        <taxon>Pezizomycotina</taxon>
        <taxon>Dothideomycetes</taxon>
        <taxon>Pleosporomycetidae</taxon>
        <taxon>Venturiales</taxon>
        <taxon>Sympoventuriaceae</taxon>
        <taxon>Verruconis</taxon>
    </lineage>
</organism>
<dbReference type="SMART" id="SM00174">
    <property type="entry name" value="RHO"/>
    <property type="match status" value="1"/>
</dbReference>
<dbReference type="GO" id="GO:0003924">
    <property type="term" value="F:GTPase activity"/>
    <property type="evidence" value="ECO:0007669"/>
    <property type="project" value="InterPro"/>
</dbReference>
<evidence type="ECO:0000313" key="4">
    <source>
        <dbReference type="EMBL" id="KIW07997.1"/>
    </source>
</evidence>
<dbReference type="OrthoDB" id="25896at2759"/>
<dbReference type="SUPFAM" id="SSF52540">
    <property type="entry name" value="P-loop containing nucleoside triphosphate hydrolases"/>
    <property type="match status" value="1"/>
</dbReference>
<dbReference type="Gene3D" id="3.40.50.300">
    <property type="entry name" value="P-loop containing nucleotide triphosphate hydrolases"/>
    <property type="match status" value="1"/>
</dbReference>
<gene>
    <name evidence="4" type="ORF">PV09_00943</name>
</gene>
<dbReference type="EMBL" id="KN847531">
    <property type="protein sequence ID" value="KIW07997.1"/>
    <property type="molecule type" value="Genomic_DNA"/>
</dbReference>
<dbReference type="PROSITE" id="PS51419">
    <property type="entry name" value="RAB"/>
    <property type="match status" value="1"/>
</dbReference>
<dbReference type="STRING" id="253628.A0A0D1Z4X6"/>
<dbReference type="FunFam" id="3.40.50.300:FF:001447">
    <property type="entry name" value="Ras-related protein Rab-1B"/>
    <property type="match status" value="1"/>
</dbReference>
<protein>
    <recommendedName>
        <fullName evidence="6">GTP-binding protein ypt3</fullName>
    </recommendedName>
</protein>
<keyword evidence="5" id="KW-1185">Reference proteome</keyword>
<dbReference type="InterPro" id="IPR005225">
    <property type="entry name" value="Small_GTP-bd"/>
</dbReference>
<dbReference type="InterPro" id="IPR027417">
    <property type="entry name" value="P-loop_NTPase"/>
</dbReference>
<name>A0A0D1Z4X6_9PEZI</name>
<dbReference type="PROSITE" id="PS51421">
    <property type="entry name" value="RAS"/>
    <property type="match status" value="1"/>
</dbReference>
<keyword evidence="1" id="KW-0547">Nucleotide-binding</keyword>
<sequence>MSGSSSSSSLEAKIVVLGSQGVGKTSLVHRYVKNAFAPSIHSTIGASFLTKRVVDIDSSSVVRLQIWDTAGQERFRSISKLYYRGANAALLCYDITSAASFTEMGHWLVELRSNLPEDTILHVVGTKADVVAEDPSKRQVPFERVIAYVAENLYPGSAQQNQQATNSGQAPPVNTPALERTVSSILGVGGGANKSKQELRPDPPLASPNSNRSSINFWGQDLGWDCCHEISASTGEGVEEVFRVITRRLVEQRNNRAALELRLMQELGGITPGLDDRNGFFNDYATEGSYPHMNGNGSFRVGIGDKRRSWLGLTQFPGYNGDGDTQIDSANITPQRKGCC</sequence>
<dbReference type="AlphaFoldDB" id="A0A0D1Z4X6"/>
<dbReference type="HOGENOM" id="CLU_041217_8_0_1"/>
<evidence type="ECO:0000256" key="1">
    <source>
        <dbReference type="ARBA" id="ARBA00022741"/>
    </source>
</evidence>
<evidence type="ECO:0008006" key="6">
    <source>
        <dbReference type="Google" id="ProtNLM"/>
    </source>
</evidence>
<dbReference type="RefSeq" id="XP_016217866.1">
    <property type="nucleotide sequence ID" value="XM_016353771.1"/>
</dbReference>
<keyword evidence="2" id="KW-0342">GTP-binding</keyword>
<evidence type="ECO:0000256" key="3">
    <source>
        <dbReference type="SAM" id="MobiDB-lite"/>
    </source>
</evidence>
<dbReference type="NCBIfam" id="TIGR00231">
    <property type="entry name" value="small_GTP"/>
    <property type="match status" value="1"/>
</dbReference>
<dbReference type="PROSITE" id="PS51417">
    <property type="entry name" value="ARF"/>
    <property type="match status" value="1"/>
</dbReference>
<dbReference type="InParanoid" id="A0A0D1Z4X6"/>
<dbReference type="GeneID" id="27308916"/>
<dbReference type="VEuPathDB" id="FungiDB:PV09_00943"/>
<dbReference type="InterPro" id="IPR001806">
    <property type="entry name" value="Small_GTPase"/>
</dbReference>
<dbReference type="PROSITE" id="PS51420">
    <property type="entry name" value="RHO"/>
    <property type="match status" value="1"/>
</dbReference>
<feature type="region of interest" description="Disordered" evidence="3">
    <location>
        <begin position="190"/>
        <end position="212"/>
    </location>
</feature>
<dbReference type="SMART" id="SM00173">
    <property type="entry name" value="RAS"/>
    <property type="match status" value="1"/>
</dbReference>
<dbReference type="GO" id="GO:0005525">
    <property type="term" value="F:GTP binding"/>
    <property type="evidence" value="ECO:0007669"/>
    <property type="project" value="UniProtKB-KW"/>
</dbReference>